<gene>
    <name evidence="1" type="ORF">FF36_05923</name>
</gene>
<dbReference type="AlphaFoldDB" id="A0A0D8B8V7"/>
<sequence length="105" mass="11708">MSDKHEVTLSASAERDLAKLAELTRGEVRRFLDGKLRDDPRKAGTPIPGEQVGMHEASGRTWRILYRIDANTRTVRVMVVAPRGSRTRIVPTIGTSSPATGWRRI</sequence>
<dbReference type="Gene3D" id="3.30.2310.20">
    <property type="entry name" value="RelE-like"/>
    <property type="match status" value="1"/>
</dbReference>
<evidence type="ECO:0000313" key="2">
    <source>
        <dbReference type="Proteomes" id="UP000032545"/>
    </source>
</evidence>
<dbReference type="OrthoDB" id="5326046at2"/>
<name>A0A0D8B8V7_9ACTN</name>
<dbReference type="EMBL" id="JYFN01000084">
    <property type="protein sequence ID" value="KJE19802.1"/>
    <property type="molecule type" value="Genomic_DNA"/>
</dbReference>
<dbReference type="Proteomes" id="UP000032545">
    <property type="component" value="Unassembled WGS sequence"/>
</dbReference>
<protein>
    <submittedName>
        <fullName evidence="1">Cytotoxic translational repressor of toxin-antitoxin stability system</fullName>
    </submittedName>
</protein>
<dbReference type="PATRIC" id="fig|1502723.3.peg.6715"/>
<proteinExistence type="predicted"/>
<dbReference type="SUPFAM" id="SSF143011">
    <property type="entry name" value="RelE-like"/>
    <property type="match status" value="1"/>
</dbReference>
<dbReference type="InterPro" id="IPR035093">
    <property type="entry name" value="RelE/ParE_toxin_dom_sf"/>
</dbReference>
<dbReference type="RefSeq" id="WP_044888348.1">
    <property type="nucleotide sequence ID" value="NZ_JYFN01000084.1"/>
</dbReference>
<reference evidence="2" key="1">
    <citation type="submission" date="2015-02" db="EMBL/GenBank/DDBJ databases">
        <title>Draft Genome of Frankia sp. CpI1-S.</title>
        <authorList>
            <person name="Oshone R.T."/>
            <person name="Ngom M."/>
            <person name="Ghodhbane-Gtari F."/>
            <person name="Gtari M."/>
            <person name="Morris K."/>
            <person name="Thomas K."/>
            <person name="Sen A."/>
            <person name="Tisa L.S."/>
        </authorList>
    </citation>
    <scope>NUCLEOTIDE SEQUENCE [LARGE SCALE GENOMIC DNA]</scope>
    <source>
        <strain evidence="2">CpI1-S</strain>
    </source>
</reference>
<accession>A0A0D8B8V7</accession>
<organism evidence="1 2">
    <name type="scientific">Frankia torreyi</name>
    <dbReference type="NCBI Taxonomy" id="1856"/>
    <lineage>
        <taxon>Bacteria</taxon>
        <taxon>Bacillati</taxon>
        <taxon>Actinomycetota</taxon>
        <taxon>Actinomycetes</taxon>
        <taxon>Frankiales</taxon>
        <taxon>Frankiaceae</taxon>
        <taxon>Frankia</taxon>
    </lineage>
</organism>
<evidence type="ECO:0000313" key="1">
    <source>
        <dbReference type="EMBL" id="KJE19802.1"/>
    </source>
</evidence>
<keyword evidence="2" id="KW-1185">Reference proteome</keyword>
<comment type="caution">
    <text evidence="1">The sequence shown here is derived from an EMBL/GenBank/DDBJ whole genome shotgun (WGS) entry which is preliminary data.</text>
</comment>
<reference evidence="1 2" key="2">
    <citation type="journal article" date="2016" name="Genome Announc.">
        <title>Permanent Draft Genome Sequences for Two Variants of Frankia sp. Strain CpI1, the First Frankia Strain Isolated from Root Nodules of Comptonia peregrina.</title>
        <authorList>
            <person name="Oshone R."/>
            <person name="Hurst S.G.IV."/>
            <person name="Abebe-Akele F."/>
            <person name="Simpson S."/>
            <person name="Morris K."/>
            <person name="Thomas W.K."/>
            <person name="Tisa L.S."/>
        </authorList>
    </citation>
    <scope>NUCLEOTIDE SEQUENCE [LARGE SCALE GENOMIC DNA]</scope>
    <source>
        <strain evidence="2">CpI1-S</strain>
    </source>
</reference>